<dbReference type="EMBL" id="CAJVQC010008464">
    <property type="protein sequence ID" value="CAG8592912.1"/>
    <property type="molecule type" value="Genomic_DNA"/>
</dbReference>
<evidence type="ECO:0000313" key="2">
    <source>
        <dbReference type="Proteomes" id="UP000789920"/>
    </source>
</evidence>
<sequence length="131" mass="14943">FQINSEAIQDEIEDTNDIVEIPIENSHNLSSKKQSHNEDASNALVDDKIRKHILDQDKITEYILDQDKITELNLRSKLMMIHQDGQNVKFAMEIKGNCVNIVVVLYVNGKETEVTSSCVMVLVEKNFIPND</sequence>
<gene>
    <name evidence="1" type="ORF">RPERSI_LOCUS5613</name>
</gene>
<keyword evidence="2" id="KW-1185">Reference proteome</keyword>
<feature type="non-terminal residue" evidence="1">
    <location>
        <position position="1"/>
    </location>
</feature>
<evidence type="ECO:0000313" key="1">
    <source>
        <dbReference type="EMBL" id="CAG8592912.1"/>
    </source>
</evidence>
<reference evidence="1" key="1">
    <citation type="submission" date="2021-06" db="EMBL/GenBank/DDBJ databases">
        <authorList>
            <person name="Kallberg Y."/>
            <person name="Tangrot J."/>
            <person name="Rosling A."/>
        </authorList>
    </citation>
    <scope>NUCLEOTIDE SEQUENCE</scope>
    <source>
        <strain evidence="1">MA461A</strain>
    </source>
</reference>
<accession>A0ACA9MJ30</accession>
<organism evidence="1 2">
    <name type="scientific">Racocetra persica</name>
    <dbReference type="NCBI Taxonomy" id="160502"/>
    <lineage>
        <taxon>Eukaryota</taxon>
        <taxon>Fungi</taxon>
        <taxon>Fungi incertae sedis</taxon>
        <taxon>Mucoromycota</taxon>
        <taxon>Glomeromycotina</taxon>
        <taxon>Glomeromycetes</taxon>
        <taxon>Diversisporales</taxon>
        <taxon>Gigasporaceae</taxon>
        <taxon>Racocetra</taxon>
    </lineage>
</organism>
<comment type="caution">
    <text evidence="1">The sequence shown here is derived from an EMBL/GenBank/DDBJ whole genome shotgun (WGS) entry which is preliminary data.</text>
</comment>
<protein>
    <submittedName>
        <fullName evidence="1">11451_t:CDS:1</fullName>
    </submittedName>
</protein>
<proteinExistence type="predicted"/>
<name>A0ACA9MJ30_9GLOM</name>
<dbReference type="Proteomes" id="UP000789920">
    <property type="component" value="Unassembled WGS sequence"/>
</dbReference>